<dbReference type="RefSeq" id="WP_185272813.1">
    <property type="nucleotide sequence ID" value="NZ_CP055156.1"/>
</dbReference>
<dbReference type="KEGG" id="aswu:HUW51_04545"/>
<proteinExistence type="predicted"/>
<reference evidence="1 2" key="1">
    <citation type="journal article" date="2018" name="Int. J. Syst. Evol. Microbiol.">
        <title>Adhaeribacter swui sp. nov., isolated from wet mud.</title>
        <authorList>
            <person name="Kim D.U."/>
            <person name="Kim K.W."/>
            <person name="Kang M.S."/>
            <person name="Kim J.Y."/>
            <person name="Jang J.H."/>
            <person name="Kim M.K."/>
        </authorList>
    </citation>
    <scope>NUCLEOTIDE SEQUENCE [LARGE SCALE GENOMIC DNA]</scope>
    <source>
        <strain evidence="1 2">KCTC 52873</strain>
    </source>
</reference>
<keyword evidence="2" id="KW-1185">Reference proteome</keyword>
<evidence type="ECO:0000313" key="2">
    <source>
        <dbReference type="Proteomes" id="UP000515237"/>
    </source>
</evidence>
<sequence length="81" mass="9644">MELSDFNQNNLQQKTNLIWNQGNFLAVRYSSNCNVCLYSMGKFFVEIWYRLADNEINSIRSFKNSDDLDPYLKMIDLSEIY</sequence>
<dbReference type="EMBL" id="CP055156">
    <property type="protein sequence ID" value="QNF32030.1"/>
    <property type="molecule type" value="Genomic_DNA"/>
</dbReference>
<organism evidence="1 2">
    <name type="scientific">Adhaeribacter swui</name>
    <dbReference type="NCBI Taxonomy" id="2086471"/>
    <lineage>
        <taxon>Bacteria</taxon>
        <taxon>Pseudomonadati</taxon>
        <taxon>Bacteroidota</taxon>
        <taxon>Cytophagia</taxon>
        <taxon>Cytophagales</taxon>
        <taxon>Hymenobacteraceae</taxon>
        <taxon>Adhaeribacter</taxon>
    </lineage>
</organism>
<name>A0A7G7G4E6_9BACT</name>
<dbReference type="AlphaFoldDB" id="A0A7G7G4E6"/>
<evidence type="ECO:0000313" key="1">
    <source>
        <dbReference type="EMBL" id="QNF32030.1"/>
    </source>
</evidence>
<protein>
    <submittedName>
        <fullName evidence="1">Uncharacterized protein</fullName>
    </submittedName>
</protein>
<gene>
    <name evidence="1" type="ORF">HUW51_04545</name>
</gene>
<dbReference type="Proteomes" id="UP000515237">
    <property type="component" value="Chromosome"/>
</dbReference>
<accession>A0A7G7G4E6</accession>